<feature type="transmembrane region" description="Helical" evidence="6">
    <location>
        <begin position="84"/>
        <end position="104"/>
    </location>
</feature>
<evidence type="ECO:0000256" key="2">
    <source>
        <dbReference type="ARBA" id="ARBA00022448"/>
    </source>
</evidence>
<dbReference type="CDD" id="cd17327">
    <property type="entry name" value="MFS_FEN2_like"/>
    <property type="match status" value="1"/>
</dbReference>
<evidence type="ECO:0000256" key="3">
    <source>
        <dbReference type="ARBA" id="ARBA00022692"/>
    </source>
</evidence>
<dbReference type="InterPro" id="IPR011701">
    <property type="entry name" value="MFS"/>
</dbReference>
<protein>
    <recommendedName>
        <fullName evidence="7">Major facilitator superfamily (MFS) profile domain-containing protein</fullName>
    </recommendedName>
</protein>
<feature type="transmembrane region" description="Helical" evidence="6">
    <location>
        <begin position="116"/>
        <end position="134"/>
    </location>
</feature>
<gene>
    <name evidence="8" type="ORF">Q9L58_007043</name>
</gene>
<feature type="transmembrane region" description="Helical" evidence="6">
    <location>
        <begin position="321"/>
        <end position="338"/>
    </location>
</feature>
<feature type="transmembrane region" description="Helical" evidence="6">
    <location>
        <begin position="437"/>
        <end position="459"/>
    </location>
</feature>
<reference evidence="8 9" key="1">
    <citation type="submission" date="2024-02" db="EMBL/GenBank/DDBJ databases">
        <title>Discinaceae phylogenomics.</title>
        <authorList>
            <person name="Dirks A.C."/>
            <person name="James T.Y."/>
        </authorList>
    </citation>
    <scope>NUCLEOTIDE SEQUENCE [LARGE SCALE GENOMIC DNA]</scope>
    <source>
        <strain evidence="8 9">ACD0624</strain>
    </source>
</reference>
<evidence type="ECO:0000256" key="1">
    <source>
        <dbReference type="ARBA" id="ARBA00004141"/>
    </source>
</evidence>
<evidence type="ECO:0000313" key="8">
    <source>
        <dbReference type="EMBL" id="KAL0634025.1"/>
    </source>
</evidence>
<feature type="transmembrane region" description="Helical" evidence="6">
    <location>
        <begin position="285"/>
        <end position="309"/>
    </location>
</feature>
<keyword evidence="9" id="KW-1185">Reference proteome</keyword>
<dbReference type="InterPro" id="IPR020846">
    <property type="entry name" value="MFS_dom"/>
</dbReference>
<feature type="transmembrane region" description="Helical" evidence="6">
    <location>
        <begin position="345"/>
        <end position="363"/>
    </location>
</feature>
<evidence type="ECO:0000256" key="4">
    <source>
        <dbReference type="ARBA" id="ARBA00022989"/>
    </source>
</evidence>
<comment type="subcellular location">
    <subcellularLocation>
        <location evidence="1">Membrane</location>
        <topology evidence="1">Multi-pass membrane protein</topology>
    </subcellularLocation>
</comment>
<dbReference type="InterPro" id="IPR036259">
    <property type="entry name" value="MFS_trans_sf"/>
</dbReference>
<evidence type="ECO:0000313" key="9">
    <source>
        <dbReference type="Proteomes" id="UP001447188"/>
    </source>
</evidence>
<keyword evidence="5 6" id="KW-0472">Membrane</keyword>
<evidence type="ECO:0000256" key="6">
    <source>
        <dbReference type="SAM" id="Phobius"/>
    </source>
</evidence>
<keyword evidence="3 6" id="KW-0812">Transmembrane</keyword>
<organism evidence="8 9">
    <name type="scientific">Discina gigas</name>
    <dbReference type="NCBI Taxonomy" id="1032678"/>
    <lineage>
        <taxon>Eukaryota</taxon>
        <taxon>Fungi</taxon>
        <taxon>Dikarya</taxon>
        <taxon>Ascomycota</taxon>
        <taxon>Pezizomycotina</taxon>
        <taxon>Pezizomycetes</taxon>
        <taxon>Pezizales</taxon>
        <taxon>Discinaceae</taxon>
        <taxon>Discina</taxon>
    </lineage>
</organism>
<sequence>MASSNTKASSQDEKEMGTGIEFVADPDAGLSEAEREKIDRDLVRKLDMRLIPWLCILYLASFLDRTNIGNAKIEGLVKDLNMTSGQYSACLSIFFVSYALFEPASNVLLKRMKPSIYIPIIMILWGLCMTFMGFVKNFSGMMAARWFLGLAEAGLFPGVSYYLSCWYKRREFGIRVAIFFSAAAVSGSFGGLLAAAIANMDGIGGKRGWAWIFILEGIATVIIGVISFWIVEDFPDDAKFLNDQDRARVLKRLRDDQQSSAGHEEFKTTYLWDCLRDWKTWVGMLMYMGVDGALYAFSLFLPTVILGLGGFSTTQAQLLSVPPYVAACIVTVLVGWAADRTGKRGIFNIGTSIVGIIGFAILLGSNNAALSYFGVFLGALGIYPCIPNTVTWVSNNVEGVYKRGVTLGFVIGWGNLNGVMSSNVYREKDKPHYRLGHAIVLGYLAVGLLGGSILNYVLLVRENGKRRKGERDHWIEGLDVKQIEALGDQRPDFLYTL</sequence>
<dbReference type="Gene3D" id="1.20.1250.20">
    <property type="entry name" value="MFS general substrate transporter like domains"/>
    <property type="match status" value="2"/>
</dbReference>
<keyword evidence="2" id="KW-0813">Transport</keyword>
<dbReference type="PANTHER" id="PTHR43791:SF19">
    <property type="entry name" value="TRANSPORTER, PUTATIVE (AFU_ORTHOLOGUE AFUA_1G01812)-RELATED"/>
    <property type="match status" value="1"/>
</dbReference>
<feature type="transmembrane region" description="Helical" evidence="6">
    <location>
        <begin position="46"/>
        <end position="64"/>
    </location>
</feature>
<feature type="transmembrane region" description="Helical" evidence="6">
    <location>
        <begin position="209"/>
        <end position="231"/>
    </location>
</feature>
<feature type="transmembrane region" description="Helical" evidence="6">
    <location>
        <begin position="146"/>
        <end position="164"/>
    </location>
</feature>
<dbReference type="Proteomes" id="UP001447188">
    <property type="component" value="Unassembled WGS sequence"/>
</dbReference>
<proteinExistence type="predicted"/>
<dbReference type="EMBL" id="JBBBZM010000106">
    <property type="protein sequence ID" value="KAL0634025.1"/>
    <property type="molecule type" value="Genomic_DNA"/>
</dbReference>
<feature type="domain" description="Major facilitator superfamily (MFS) profile" evidence="7">
    <location>
        <begin position="50"/>
        <end position="463"/>
    </location>
</feature>
<feature type="transmembrane region" description="Helical" evidence="6">
    <location>
        <begin position="369"/>
        <end position="393"/>
    </location>
</feature>
<feature type="transmembrane region" description="Helical" evidence="6">
    <location>
        <begin position="405"/>
        <end position="425"/>
    </location>
</feature>
<accession>A0ABR3GDN2</accession>
<name>A0ABR3GDN2_9PEZI</name>
<evidence type="ECO:0000256" key="5">
    <source>
        <dbReference type="ARBA" id="ARBA00023136"/>
    </source>
</evidence>
<dbReference type="Pfam" id="PF07690">
    <property type="entry name" value="MFS_1"/>
    <property type="match status" value="1"/>
</dbReference>
<dbReference type="PROSITE" id="PS50850">
    <property type="entry name" value="MFS"/>
    <property type="match status" value="1"/>
</dbReference>
<dbReference type="PANTHER" id="PTHR43791">
    <property type="entry name" value="PERMEASE-RELATED"/>
    <property type="match status" value="1"/>
</dbReference>
<comment type="caution">
    <text evidence="8">The sequence shown here is derived from an EMBL/GenBank/DDBJ whole genome shotgun (WGS) entry which is preliminary data.</text>
</comment>
<feature type="transmembrane region" description="Helical" evidence="6">
    <location>
        <begin position="176"/>
        <end position="197"/>
    </location>
</feature>
<dbReference type="SUPFAM" id="SSF103473">
    <property type="entry name" value="MFS general substrate transporter"/>
    <property type="match status" value="1"/>
</dbReference>
<keyword evidence="4 6" id="KW-1133">Transmembrane helix</keyword>
<evidence type="ECO:0000259" key="7">
    <source>
        <dbReference type="PROSITE" id="PS50850"/>
    </source>
</evidence>